<evidence type="ECO:0000256" key="1">
    <source>
        <dbReference type="SAM" id="Coils"/>
    </source>
</evidence>
<keyword evidence="2" id="KW-0812">Transmembrane</keyword>
<dbReference type="InterPro" id="IPR018764">
    <property type="entry name" value="RskA_C"/>
</dbReference>
<name>A0A5D0RED8_9FLAO</name>
<organism evidence="4 5">
    <name type="scientific">Bizionia myxarmorum</name>
    <dbReference type="NCBI Taxonomy" id="291186"/>
    <lineage>
        <taxon>Bacteria</taxon>
        <taxon>Pseudomonadati</taxon>
        <taxon>Bacteroidota</taxon>
        <taxon>Flavobacteriia</taxon>
        <taxon>Flavobacteriales</taxon>
        <taxon>Flavobacteriaceae</taxon>
        <taxon>Bizionia</taxon>
    </lineage>
</organism>
<dbReference type="Proteomes" id="UP000323720">
    <property type="component" value="Unassembled WGS sequence"/>
</dbReference>
<reference evidence="4 5" key="1">
    <citation type="submission" date="2019-08" db="EMBL/GenBank/DDBJ databases">
        <title>Genomes of Antarctic Bizionia species.</title>
        <authorList>
            <person name="Bowman J.P."/>
        </authorList>
    </citation>
    <scope>NUCLEOTIDE SEQUENCE [LARGE SCALE GENOMIC DNA]</scope>
    <source>
        <strain evidence="4 5">ADA-4</strain>
    </source>
</reference>
<evidence type="ECO:0000256" key="2">
    <source>
        <dbReference type="SAM" id="Phobius"/>
    </source>
</evidence>
<keyword evidence="1" id="KW-0175">Coiled coil</keyword>
<dbReference type="GO" id="GO:0005886">
    <property type="term" value="C:plasma membrane"/>
    <property type="evidence" value="ECO:0007669"/>
    <property type="project" value="InterPro"/>
</dbReference>
<dbReference type="EMBL" id="VSKK01000001">
    <property type="protein sequence ID" value="TYB79301.1"/>
    <property type="molecule type" value="Genomic_DNA"/>
</dbReference>
<dbReference type="GO" id="GO:0006417">
    <property type="term" value="P:regulation of translation"/>
    <property type="evidence" value="ECO:0007669"/>
    <property type="project" value="TreeGrafter"/>
</dbReference>
<evidence type="ECO:0000313" key="5">
    <source>
        <dbReference type="Proteomes" id="UP000323720"/>
    </source>
</evidence>
<proteinExistence type="predicted"/>
<feature type="coiled-coil region" evidence="1">
    <location>
        <begin position="128"/>
        <end position="158"/>
    </location>
</feature>
<evidence type="ECO:0000259" key="3">
    <source>
        <dbReference type="Pfam" id="PF10099"/>
    </source>
</evidence>
<feature type="domain" description="Anti-sigma K factor RskA C-terminal" evidence="3">
    <location>
        <begin position="97"/>
        <end position="248"/>
    </location>
</feature>
<accession>A0A5D0RED8</accession>
<keyword evidence="5" id="KW-1185">Reference proteome</keyword>
<comment type="caution">
    <text evidence="4">The sequence shown here is derived from an EMBL/GenBank/DDBJ whole genome shotgun (WGS) entry which is preliminary data.</text>
</comment>
<dbReference type="Pfam" id="PF10099">
    <property type="entry name" value="RskA_C"/>
    <property type="match status" value="1"/>
</dbReference>
<evidence type="ECO:0000313" key="4">
    <source>
        <dbReference type="EMBL" id="TYB79301.1"/>
    </source>
</evidence>
<feature type="transmembrane region" description="Helical" evidence="2">
    <location>
        <begin position="93"/>
        <end position="114"/>
    </location>
</feature>
<dbReference type="InterPro" id="IPR051474">
    <property type="entry name" value="Anti-sigma-K/W_factor"/>
</dbReference>
<dbReference type="RefSeq" id="WP_148403037.1">
    <property type="nucleotide sequence ID" value="NZ_VSKK01000001.1"/>
</dbReference>
<sequence>MNDKITTFLNSDLLEKYLLGQTTSEQTDMVEIYLAEYPEVERAYNNMQNQLELVSQTQAVKAPQAVLNSILDKLDEETPVYSMPKPRSRKRRFQLSIAASVVAIMFAGTSYIFFQQNQLLKIENQKIADEIYDRLDDLDNKNRRLDEIMRQMKQLNNPETEKYIINGNNRAKNLKTVAYINPKDKTSMIDVVSLPRLPEEQCYQIWAELEDKMVNLGILNESDRELKSIPYTEDALALSITIEQRGSKMTANKENSVAEITLNK</sequence>
<keyword evidence="2" id="KW-1133">Transmembrane helix</keyword>
<protein>
    <submittedName>
        <fullName evidence="4">Anti-sigma factor</fullName>
    </submittedName>
</protein>
<keyword evidence="2" id="KW-0472">Membrane</keyword>
<dbReference type="PANTHER" id="PTHR37461:SF1">
    <property type="entry name" value="ANTI-SIGMA-K FACTOR RSKA"/>
    <property type="match status" value="1"/>
</dbReference>
<gene>
    <name evidence="4" type="ORF">ES674_05880</name>
</gene>
<dbReference type="AlphaFoldDB" id="A0A5D0RED8"/>
<dbReference type="PANTHER" id="PTHR37461">
    <property type="entry name" value="ANTI-SIGMA-K FACTOR RSKA"/>
    <property type="match status" value="1"/>
</dbReference>
<dbReference type="GO" id="GO:0016989">
    <property type="term" value="F:sigma factor antagonist activity"/>
    <property type="evidence" value="ECO:0007669"/>
    <property type="project" value="TreeGrafter"/>
</dbReference>
<dbReference type="OrthoDB" id="1420916at2"/>